<comment type="caution">
    <text evidence="1">The sequence shown here is derived from an EMBL/GenBank/DDBJ whole genome shotgun (WGS) entry which is preliminary data.</text>
</comment>
<sequence length="111" mass="12940">MDPTLDPLICGSKFPNLYGSKSFQITTLIQIIPDLLCGSIFQTFNRDPNHSRITMWIQLFSKFYGDLNHSRINYMDPILFKITTWIQILPESTIWIQLLTKLLRGSKSFQN</sequence>
<name>A0AAV4XQ48_CAEEX</name>
<organism evidence="1 2">
    <name type="scientific">Caerostris extrusa</name>
    <name type="common">Bark spider</name>
    <name type="synonym">Caerostris bankana</name>
    <dbReference type="NCBI Taxonomy" id="172846"/>
    <lineage>
        <taxon>Eukaryota</taxon>
        <taxon>Metazoa</taxon>
        <taxon>Ecdysozoa</taxon>
        <taxon>Arthropoda</taxon>
        <taxon>Chelicerata</taxon>
        <taxon>Arachnida</taxon>
        <taxon>Araneae</taxon>
        <taxon>Araneomorphae</taxon>
        <taxon>Entelegynae</taxon>
        <taxon>Araneoidea</taxon>
        <taxon>Araneidae</taxon>
        <taxon>Caerostris</taxon>
    </lineage>
</organism>
<gene>
    <name evidence="1" type="ORF">CEXT_280141</name>
</gene>
<dbReference type="AlphaFoldDB" id="A0AAV4XQ48"/>
<proteinExistence type="predicted"/>
<keyword evidence="2" id="KW-1185">Reference proteome</keyword>
<accession>A0AAV4XQ48</accession>
<evidence type="ECO:0000313" key="1">
    <source>
        <dbReference type="EMBL" id="GIY97296.1"/>
    </source>
</evidence>
<protein>
    <submittedName>
        <fullName evidence="1">Uncharacterized protein</fullName>
    </submittedName>
</protein>
<reference evidence="1 2" key="1">
    <citation type="submission" date="2021-06" db="EMBL/GenBank/DDBJ databases">
        <title>Caerostris extrusa draft genome.</title>
        <authorList>
            <person name="Kono N."/>
            <person name="Arakawa K."/>
        </authorList>
    </citation>
    <scope>NUCLEOTIDE SEQUENCE [LARGE SCALE GENOMIC DNA]</scope>
</reference>
<dbReference type="Proteomes" id="UP001054945">
    <property type="component" value="Unassembled WGS sequence"/>
</dbReference>
<dbReference type="EMBL" id="BPLR01018148">
    <property type="protein sequence ID" value="GIY97296.1"/>
    <property type="molecule type" value="Genomic_DNA"/>
</dbReference>
<evidence type="ECO:0000313" key="2">
    <source>
        <dbReference type="Proteomes" id="UP001054945"/>
    </source>
</evidence>